<dbReference type="InterPro" id="IPR011379">
    <property type="entry name" value="MazG-related_GP37"/>
</dbReference>
<dbReference type="CDD" id="cd11541">
    <property type="entry name" value="NTP-PPase_u4"/>
    <property type="match status" value="1"/>
</dbReference>
<name>A0A8S5RPR7_9VIRU</name>
<dbReference type="Pfam" id="PF03819">
    <property type="entry name" value="MazG"/>
    <property type="match status" value="1"/>
</dbReference>
<sequence>MTGNEYQSLAMRTNDRKATDRMLENMLTCDMKYLLQQNLIAEDEQHLDFGGIFNACLGLSGEVGEFNDIIKKWIFHEKPLDIDHAKKEAGDICWYLAMLCESFGWSLDEIMKMNVDKLKARYPEGFDISRANNRAMGDV</sequence>
<evidence type="ECO:0000259" key="1">
    <source>
        <dbReference type="Pfam" id="PF03819"/>
    </source>
</evidence>
<dbReference type="Gene3D" id="1.10.287.1080">
    <property type="entry name" value="MazG-like"/>
    <property type="match status" value="1"/>
</dbReference>
<dbReference type="EMBL" id="BK059134">
    <property type="protein sequence ID" value="DAE33352.1"/>
    <property type="molecule type" value="Genomic_DNA"/>
</dbReference>
<protein>
    <recommendedName>
        <fullName evidence="1">NTP pyrophosphohydrolase MazG-like domain-containing protein</fullName>
    </recommendedName>
</protein>
<organism evidence="2">
    <name type="scientific">virus sp. ctQ5V6</name>
    <dbReference type="NCBI Taxonomy" id="2825815"/>
    <lineage>
        <taxon>Viruses</taxon>
    </lineage>
</organism>
<dbReference type="SUPFAM" id="SSF101386">
    <property type="entry name" value="all-alpha NTP pyrophosphatases"/>
    <property type="match status" value="1"/>
</dbReference>
<dbReference type="PIRSF" id="PIRSF006639">
    <property type="entry name" value="UCP006639_pph"/>
    <property type="match status" value="1"/>
</dbReference>
<proteinExistence type="predicted"/>
<evidence type="ECO:0000313" key="2">
    <source>
        <dbReference type="EMBL" id="DAE33352.1"/>
    </source>
</evidence>
<accession>A0A8S5RPR7</accession>
<feature type="domain" description="NTP pyrophosphohydrolase MazG-like" evidence="1">
    <location>
        <begin position="58"/>
        <end position="126"/>
    </location>
</feature>
<dbReference type="InterPro" id="IPR004518">
    <property type="entry name" value="MazG-like_dom"/>
</dbReference>
<reference evidence="2" key="1">
    <citation type="journal article" date="2021" name="Proc. Natl. Acad. Sci. U.S.A.">
        <title>A Catalog of Tens of Thousands of Viruses from Human Metagenomes Reveals Hidden Associations with Chronic Diseases.</title>
        <authorList>
            <person name="Tisza M.J."/>
            <person name="Buck C.B."/>
        </authorList>
    </citation>
    <scope>NUCLEOTIDE SEQUENCE</scope>
    <source>
        <strain evidence="2">CtQ5V6</strain>
    </source>
</reference>